<protein>
    <submittedName>
        <fullName evidence="1">Uncharacterized protein</fullName>
    </submittedName>
</protein>
<dbReference type="AlphaFoldDB" id="A0A1Y2BKG1"/>
<evidence type="ECO:0000313" key="1">
    <source>
        <dbReference type="EMBL" id="ORY35097.1"/>
    </source>
</evidence>
<accession>A0A1Y2BKG1</accession>
<dbReference type="EMBL" id="MCOG01000153">
    <property type="protein sequence ID" value="ORY35097.1"/>
    <property type="molecule type" value="Genomic_DNA"/>
</dbReference>
<evidence type="ECO:0000313" key="2">
    <source>
        <dbReference type="Proteomes" id="UP000193920"/>
    </source>
</evidence>
<reference evidence="1 2" key="1">
    <citation type="submission" date="2016-08" db="EMBL/GenBank/DDBJ databases">
        <title>A Parts List for Fungal Cellulosomes Revealed by Comparative Genomics.</title>
        <authorList>
            <consortium name="DOE Joint Genome Institute"/>
            <person name="Haitjema C.H."/>
            <person name="Gilmore S.P."/>
            <person name="Henske J.K."/>
            <person name="Solomon K.V."/>
            <person name="De Groot R."/>
            <person name="Kuo A."/>
            <person name="Mondo S.J."/>
            <person name="Salamov A.A."/>
            <person name="Labutti K."/>
            <person name="Zhao Z."/>
            <person name="Chiniquy J."/>
            <person name="Barry K."/>
            <person name="Brewer H.M."/>
            <person name="Purvine S.O."/>
            <person name="Wright A.T."/>
            <person name="Boxma B."/>
            <person name="Van Alen T."/>
            <person name="Hackstein J.H."/>
            <person name="Baker S.E."/>
            <person name="Grigoriev I.V."/>
            <person name="O'Malley M.A."/>
        </authorList>
    </citation>
    <scope>NUCLEOTIDE SEQUENCE [LARGE SCALE GENOMIC DNA]</scope>
    <source>
        <strain evidence="1 2">G1</strain>
    </source>
</reference>
<dbReference type="Proteomes" id="UP000193920">
    <property type="component" value="Unassembled WGS sequence"/>
</dbReference>
<gene>
    <name evidence="1" type="ORF">LY90DRAFT_63748</name>
</gene>
<comment type="caution">
    <text evidence="1">The sequence shown here is derived from an EMBL/GenBank/DDBJ whole genome shotgun (WGS) entry which is preliminary data.</text>
</comment>
<proteinExistence type="predicted"/>
<name>A0A1Y2BKG1_9FUNG</name>
<organism evidence="1 2">
    <name type="scientific">Neocallimastix californiae</name>
    <dbReference type="NCBI Taxonomy" id="1754190"/>
    <lineage>
        <taxon>Eukaryota</taxon>
        <taxon>Fungi</taxon>
        <taxon>Fungi incertae sedis</taxon>
        <taxon>Chytridiomycota</taxon>
        <taxon>Chytridiomycota incertae sedis</taxon>
        <taxon>Neocallimastigomycetes</taxon>
        <taxon>Neocallimastigales</taxon>
        <taxon>Neocallimastigaceae</taxon>
        <taxon>Neocallimastix</taxon>
    </lineage>
</organism>
<keyword evidence="2" id="KW-1185">Reference proteome</keyword>
<sequence>MRFVKKIKQEKMLSNNIENQENKENNKVSIVSELSNPQNNIIDSIMIKKRLNSPKKNKESYEANNIKIVNLSSKESFVNNINELKNSIKEKVEPNSSFVEETDNDSVCSNNQQILMEILITSSIQIPHFHPYQCMNLMMI</sequence>